<organism evidence="2 3">
    <name type="scientific">Puccinia coronata f. sp. avenae</name>
    <dbReference type="NCBI Taxonomy" id="200324"/>
    <lineage>
        <taxon>Eukaryota</taxon>
        <taxon>Fungi</taxon>
        <taxon>Dikarya</taxon>
        <taxon>Basidiomycota</taxon>
        <taxon>Pucciniomycotina</taxon>
        <taxon>Pucciniomycetes</taxon>
        <taxon>Pucciniales</taxon>
        <taxon>Pucciniaceae</taxon>
        <taxon>Puccinia</taxon>
    </lineage>
</organism>
<evidence type="ECO:0000313" key="2">
    <source>
        <dbReference type="EMBL" id="PLW34701.1"/>
    </source>
</evidence>
<dbReference type="EMBL" id="PGCI01000192">
    <property type="protein sequence ID" value="PLW34701.1"/>
    <property type="molecule type" value="Genomic_DNA"/>
</dbReference>
<gene>
    <name evidence="2" type="ORF">PCASD_19476</name>
</gene>
<feature type="compositionally biased region" description="Polar residues" evidence="1">
    <location>
        <begin position="238"/>
        <end position="263"/>
    </location>
</feature>
<dbReference type="AlphaFoldDB" id="A0A2N5UAD0"/>
<comment type="caution">
    <text evidence="2">The sequence shown here is derived from an EMBL/GenBank/DDBJ whole genome shotgun (WGS) entry which is preliminary data.</text>
</comment>
<sequence length="289" mass="31018">MLYPAPDWPRLLYASPNSTRTVAPDWPVFPHMPITPSGFRTPHWAPPNPTHTEPTRHPCNLPGSALAIKTPSRDHPILLISSPPPTLCLAHQSIPMPIKIIKLRVPSYPLIGFGLFTPLQILNSKAQSGSSSGHFQYQSSIAYPQKTEPCNTRMEVNLCDYSSQETTLTPGMLFAIGGRWIVRAAAKMPEAPTLNFYRNFVFEIGAVPPANFVLSLAVATGVGPSLAPPISERAQSPPGETTFDQPKPATSETSKGLSLTFSSPGPAGPAETKLPAGTSLKRKAPDAGL</sequence>
<feature type="region of interest" description="Disordered" evidence="1">
    <location>
        <begin position="228"/>
        <end position="289"/>
    </location>
</feature>
<reference evidence="2 3" key="1">
    <citation type="submission" date="2017-11" db="EMBL/GenBank/DDBJ databases">
        <title>De novo assembly and phasing of dikaryotic genomes from two isolates of Puccinia coronata f. sp. avenae, the causal agent of oat crown rust.</title>
        <authorList>
            <person name="Miller M.E."/>
            <person name="Zhang Y."/>
            <person name="Omidvar V."/>
            <person name="Sperschneider J."/>
            <person name="Schwessinger B."/>
            <person name="Raley C."/>
            <person name="Palmer J.M."/>
            <person name="Garnica D."/>
            <person name="Upadhyaya N."/>
            <person name="Rathjen J."/>
            <person name="Taylor J.M."/>
            <person name="Park R.F."/>
            <person name="Dodds P.N."/>
            <person name="Hirsch C.D."/>
            <person name="Kianian S.F."/>
            <person name="Figueroa M."/>
        </authorList>
    </citation>
    <scope>NUCLEOTIDE SEQUENCE [LARGE SCALE GENOMIC DNA]</scope>
    <source>
        <strain evidence="2">12SD80</strain>
    </source>
</reference>
<evidence type="ECO:0000256" key="1">
    <source>
        <dbReference type="SAM" id="MobiDB-lite"/>
    </source>
</evidence>
<accession>A0A2N5UAD0</accession>
<name>A0A2N5UAD0_9BASI</name>
<dbReference type="Proteomes" id="UP000235392">
    <property type="component" value="Unassembled WGS sequence"/>
</dbReference>
<evidence type="ECO:0000313" key="3">
    <source>
        <dbReference type="Proteomes" id="UP000235392"/>
    </source>
</evidence>
<proteinExistence type="predicted"/>
<protein>
    <submittedName>
        <fullName evidence="2">Uncharacterized protein</fullName>
    </submittedName>
</protein>